<gene>
    <name evidence="1" type="ORF">AURDEDRAFT_132183</name>
</gene>
<dbReference type="EMBL" id="JH689115">
    <property type="protein sequence ID" value="EJD32298.1"/>
    <property type="molecule type" value="Genomic_DNA"/>
</dbReference>
<keyword evidence="2" id="KW-1185">Reference proteome</keyword>
<dbReference type="AlphaFoldDB" id="J0WJ32"/>
<evidence type="ECO:0000313" key="2">
    <source>
        <dbReference type="Proteomes" id="UP000006514"/>
    </source>
</evidence>
<dbReference type="Proteomes" id="UP000006514">
    <property type="component" value="Unassembled WGS sequence"/>
</dbReference>
<organism evidence="1 2">
    <name type="scientific">Auricularia subglabra (strain TFB-10046 / SS5)</name>
    <name type="common">White-rot fungus</name>
    <name type="synonym">Auricularia delicata (strain TFB10046)</name>
    <dbReference type="NCBI Taxonomy" id="717982"/>
    <lineage>
        <taxon>Eukaryota</taxon>
        <taxon>Fungi</taxon>
        <taxon>Dikarya</taxon>
        <taxon>Basidiomycota</taxon>
        <taxon>Agaricomycotina</taxon>
        <taxon>Agaricomycetes</taxon>
        <taxon>Auriculariales</taxon>
        <taxon>Auriculariaceae</taxon>
        <taxon>Auricularia</taxon>
    </lineage>
</organism>
<protein>
    <submittedName>
        <fullName evidence="1">Uncharacterized protein</fullName>
    </submittedName>
</protein>
<proteinExistence type="predicted"/>
<sequence>MSPVRKPAFSTANVFASVRMHQRTVLVEWTDLCNVKHYVQNVPVVGGYLKATDMPAEILDAAWGNAIEVFELVHGTFDARMWKAWDEKGAGAFVAEDPLVKIRASSWTAGAWQNTNTFTTSIQPVTGSSNLVLYGAQPHLLSMDKNMMSRLQGQQRANWEIFEFTYLDLLARDGLVPEEPRSVVLEWTDMNVKVRNGYLKSKDLPDDLVAAAAGRGIEVLGMIYGSVEGKKWRVLGDHTPAGICVGTLPVVKVRLVTVEFVMGHTARAAVAAHREAVASGTSNTDANTQN</sequence>
<evidence type="ECO:0000313" key="1">
    <source>
        <dbReference type="EMBL" id="EJD32298.1"/>
    </source>
</evidence>
<dbReference type="InParanoid" id="J0WJ32"/>
<dbReference type="KEGG" id="adl:AURDEDRAFT_132183"/>
<reference evidence="2" key="1">
    <citation type="journal article" date="2012" name="Science">
        <title>The Paleozoic origin of enzymatic lignin decomposition reconstructed from 31 fungal genomes.</title>
        <authorList>
            <person name="Floudas D."/>
            <person name="Binder M."/>
            <person name="Riley R."/>
            <person name="Barry K."/>
            <person name="Blanchette R.A."/>
            <person name="Henrissat B."/>
            <person name="Martinez A.T."/>
            <person name="Otillar R."/>
            <person name="Spatafora J.W."/>
            <person name="Yadav J.S."/>
            <person name="Aerts A."/>
            <person name="Benoit I."/>
            <person name="Boyd A."/>
            <person name="Carlson A."/>
            <person name="Copeland A."/>
            <person name="Coutinho P.M."/>
            <person name="de Vries R.P."/>
            <person name="Ferreira P."/>
            <person name="Findley K."/>
            <person name="Foster B."/>
            <person name="Gaskell J."/>
            <person name="Glotzer D."/>
            <person name="Gorecki P."/>
            <person name="Heitman J."/>
            <person name="Hesse C."/>
            <person name="Hori C."/>
            <person name="Igarashi K."/>
            <person name="Jurgens J.A."/>
            <person name="Kallen N."/>
            <person name="Kersten P."/>
            <person name="Kohler A."/>
            <person name="Kuees U."/>
            <person name="Kumar T.K.A."/>
            <person name="Kuo A."/>
            <person name="LaButti K."/>
            <person name="Larrondo L.F."/>
            <person name="Lindquist E."/>
            <person name="Ling A."/>
            <person name="Lombard V."/>
            <person name="Lucas S."/>
            <person name="Lundell T."/>
            <person name="Martin R."/>
            <person name="McLaughlin D.J."/>
            <person name="Morgenstern I."/>
            <person name="Morin E."/>
            <person name="Murat C."/>
            <person name="Nagy L.G."/>
            <person name="Nolan M."/>
            <person name="Ohm R.A."/>
            <person name="Patyshakuliyeva A."/>
            <person name="Rokas A."/>
            <person name="Ruiz-Duenas F.J."/>
            <person name="Sabat G."/>
            <person name="Salamov A."/>
            <person name="Samejima M."/>
            <person name="Schmutz J."/>
            <person name="Slot J.C."/>
            <person name="St John F."/>
            <person name="Stenlid J."/>
            <person name="Sun H."/>
            <person name="Sun S."/>
            <person name="Syed K."/>
            <person name="Tsang A."/>
            <person name="Wiebenga A."/>
            <person name="Young D."/>
            <person name="Pisabarro A."/>
            <person name="Eastwood D.C."/>
            <person name="Martin F."/>
            <person name="Cullen D."/>
            <person name="Grigoriev I.V."/>
            <person name="Hibbett D.S."/>
        </authorList>
    </citation>
    <scope>NUCLEOTIDE SEQUENCE [LARGE SCALE GENOMIC DNA]</scope>
    <source>
        <strain evidence="2">TFB10046</strain>
    </source>
</reference>
<accession>J0WJ32</accession>
<name>J0WJ32_AURST</name>